<dbReference type="OrthoDB" id="9813965at2"/>
<dbReference type="InterPro" id="IPR006121">
    <property type="entry name" value="HMA_dom"/>
</dbReference>
<gene>
    <name evidence="2" type="ORF">HQ36_03025</name>
</gene>
<dbReference type="GO" id="GO:0046872">
    <property type="term" value="F:metal ion binding"/>
    <property type="evidence" value="ECO:0007669"/>
    <property type="project" value="InterPro"/>
</dbReference>
<dbReference type="EMBL" id="JQZW01000008">
    <property type="protein sequence ID" value="KGN97918.1"/>
    <property type="molecule type" value="Genomic_DNA"/>
</dbReference>
<reference evidence="2 3" key="1">
    <citation type="submission" date="2014-08" db="EMBL/GenBank/DDBJ databases">
        <title>Porphyromonas gingivicanis strain:COT-022_OH1391 Genome sequencing.</title>
        <authorList>
            <person name="Wallis C."/>
            <person name="Deusch O."/>
            <person name="O'Flynn C."/>
            <person name="Davis I."/>
            <person name="Jospin G."/>
            <person name="Darling A.E."/>
            <person name="Coil D.A."/>
            <person name="Alexiev A."/>
            <person name="Horsfall A."/>
            <person name="Kirkwood N."/>
            <person name="Harris S."/>
            <person name="Eisen J.A."/>
        </authorList>
    </citation>
    <scope>NUCLEOTIDE SEQUENCE [LARGE SCALE GENOMIC DNA]</scope>
    <source>
        <strain evidence="3">COT-022 OH1391</strain>
    </source>
</reference>
<dbReference type="Pfam" id="PF00403">
    <property type="entry name" value="HMA"/>
    <property type="match status" value="1"/>
</dbReference>
<dbReference type="CDD" id="cd00371">
    <property type="entry name" value="HMA"/>
    <property type="match status" value="1"/>
</dbReference>
<proteinExistence type="predicted"/>
<evidence type="ECO:0000313" key="3">
    <source>
        <dbReference type="Proteomes" id="UP000030134"/>
    </source>
</evidence>
<sequence>MTTKHYIVEGMHCPHCKQTVQNVAETTKGVLKAEVSLEEKTLVLEVEESVFNETFLIESIGEEGFKTIRK</sequence>
<evidence type="ECO:0000313" key="2">
    <source>
        <dbReference type="EMBL" id="KGN97918.1"/>
    </source>
</evidence>
<protein>
    <recommendedName>
        <fullName evidence="1">HMA domain-containing protein</fullName>
    </recommendedName>
</protein>
<evidence type="ECO:0000259" key="1">
    <source>
        <dbReference type="PROSITE" id="PS50846"/>
    </source>
</evidence>
<dbReference type="RefSeq" id="WP_025842946.1">
    <property type="nucleotide sequence ID" value="NZ_JQZW01000008.1"/>
</dbReference>
<dbReference type="AlphaFoldDB" id="A0A0A2G3S8"/>
<dbReference type="InterPro" id="IPR036163">
    <property type="entry name" value="HMA_dom_sf"/>
</dbReference>
<dbReference type="STRING" id="266762.HQ36_03025"/>
<accession>A0A0A2G3S8</accession>
<keyword evidence="3" id="KW-1185">Reference proteome</keyword>
<organism evidence="2 3">
    <name type="scientific">Porphyromonas gingivicanis</name>
    <dbReference type="NCBI Taxonomy" id="266762"/>
    <lineage>
        <taxon>Bacteria</taxon>
        <taxon>Pseudomonadati</taxon>
        <taxon>Bacteroidota</taxon>
        <taxon>Bacteroidia</taxon>
        <taxon>Bacteroidales</taxon>
        <taxon>Porphyromonadaceae</taxon>
        <taxon>Porphyromonas</taxon>
    </lineage>
</organism>
<dbReference type="PROSITE" id="PS50846">
    <property type="entry name" value="HMA_2"/>
    <property type="match status" value="1"/>
</dbReference>
<dbReference type="SUPFAM" id="SSF55008">
    <property type="entry name" value="HMA, heavy metal-associated domain"/>
    <property type="match status" value="1"/>
</dbReference>
<dbReference type="Proteomes" id="UP000030134">
    <property type="component" value="Unassembled WGS sequence"/>
</dbReference>
<feature type="domain" description="HMA" evidence="1">
    <location>
        <begin position="2"/>
        <end position="68"/>
    </location>
</feature>
<dbReference type="Gene3D" id="3.30.70.100">
    <property type="match status" value="1"/>
</dbReference>
<name>A0A0A2G3S8_9PORP</name>
<comment type="caution">
    <text evidence="2">The sequence shown here is derived from an EMBL/GenBank/DDBJ whole genome shotgun (WGS) entry which is preliminary data.</text>
</comment>